<gene>
    <name evidence="1" type="ORF">D4A35_11410</name>
    <name evidence="2" type="ORF">D4A35_12105</name>
</gene>
<dbReference type="EMBL" id="CP032452">
    <property type="protein sequence ID" value="QEZ69586.1"/>
    <property type="molecule type" value="Genomic_DNA"/>
</dbReference>
<dbReference type="AlphaFoldDB" id="A0A5P3XGH2"/>
<sequence length="65" mass="7659">MKKEFKVKAISEKIELLEVNGQYITDKQRNCMTNCKKSVWSGNKSSKTKGCYQWLHHSAYKDPYK</sequence>
<evidence type="ECO:0000313" key="1">
    <source>
        <dbReference type="EMBL" id="QEZ69460.1"/>
    </source>
</evidence>
<dbReference type="Proteomes" id="UP000326961">
    <property type="component" value="Chromosome"/>
</dbReference>
<reference evidence="1 3" key="1">
    <citation type="submission" date="2018-09" db="EMBL/GenBank/DDBJ databases">
        <title>A clostridial neurotoxin that targets Anopheles mosquitoes.</title>
        <authorList>
            <person name="Contreras E."/>
            <person name="Masuyer G."/>
            <person name="Qureshi N."/>
            <person name="Chawla S."/>
            <person name="Lim H.L."/>
            <person name="Chen J."/>
            <person name="Stenmark P."/>
            <person name="Gill S."/>
        </authorList>
    </citation>
    <scope>NUCLEOTIDE SEQUENCE [LARGE SCALE GENOMIC DNA]</scope>
    <source>
        <strain evidence="1 3">Cbm</strain>
    </source>
</reference>
<accession>A0A5P3XGH2</accession>
<protein>
    <submittedName>
        <fullName evidence="1">Uncharacterized protein</fullName>
    </submittedName>
</protein>
<evidence type="ECO:0000313" key="3">
    <source>
        <dbReference type="Proteomes" id="UP000326961"/>
    </source>
</evidence>
<dbReference type="RefSeq" id="WP_021428318.1">
    <property type="nucleotide sequence ID" value="NZ_CP032452.1"/>
</dbReference>
<evidence type="ECO:0000313" key="2">
    <source>
        <dbReference type="EMBL" id="QEZ69586.1"/>
    </source>
</evidence>
<name>A0A5P3XGH2_PARBF</name>
<proteinExistence type="predicted"/>
<dbReference type="EMBL" id="CP032452">
    <property type="protein sequence ID" value="QEZ69460.1"/>
    <property type="molecule type" value="Genomic_DNA"/>
</dbReference>
<organism evidence="1 3">
    <name type="scientific">Paraclostridium bifermentans</name>
    <name type="common">Clostridium bifermentans</name>
    <dbReference type="NCBI Taxonomy" id="1490"/>
    <lineage>
        <taxon>Bacteria</taxon>
        <taxon>Bacillati</taxon>
        <taxon>Bacillota</taxon>
        <taxon>Clostridia</taxon>
        <taxon>Peptostreptococcales</taxon>
        <taxon>Peptostreptococcaceae</taxon>
        <taxon>Paraclostridium</taxon>
    </lineage>
</organism>